<comment type="caution">
    <text evidence="3">The sequence shown here is derived from an EMBL/GenBank/DDBJ whole genome shotgun (WGS) entry which is preliminary data.</text>
</comment>
<feature type="region of interest" description="Disordered" evidence="1">
    <location>
        <begin position="1"/>
        <end position="22"/>
    </location>
</feature>
<protein>
    <recommendedName>
        <fullName evidence="5">Chemotaxis protein CheA</fullName>
    </recommendedName>
</protein>
<evidence type="ECO:0008006" key="5">
    <source>
        <dbReference type="Google" id="ProtNLM"/>
    </source>
</evidence>
<sequence>MNDLTLDPSETRPVRAAAARPPGRAGGRVVLFSVLGVAGLGAFGLGATNLLAGLAGPPKPRIAVRQNASDWPDLKDGMPALATGSVAPPRGSVPPVAAVAPEPAVEPPARTAALVPPEPAIRPAAVDTVLPKPVVEKPVFEKPVAEKPARRLPVIENAAVIGPARQASLVAPSKTVATVSPRPAETVRAREAGATFAALPPEPAKAKPRPEKAASVRKPAATVASAEAAPAAAAESEETEVFGLKVPSLAPAGRKLRESVEALGDAVKSLPDRF</sequence>
<evidence type="ECO:0000256" key="1">
    <source>
        <dbReference type="SAM" id="MobiDB-lite"/>
    </source>
</evidence>
<gene>
    <name evidence="3" type="ORF">MPOCJGCO_0165</name>
</gene>
<reference evidence="3" key="1">
    <citation type="journal article" date="2021" name="Front. Microbiol.">
        <title>Comprehensive Comparative Genomics and Phenotyping of Methylobacterium Species.</title>
        <authorList>
            <person name="Alessa O."/>
            <person name="Ogura Y."/>
            <person name="Fujitani Y."/>
            <person name="Takami H."/>
            <person name="Hayashi T."/>
            <person name="Sahin N."/>
            <person name="Tani A."/>
        </authorList>
    </citation>
    <scope>NUCLEOTIDE SEQUENCE</scope>
    <source>
        <strain evidence="3">DSM 23632</strain>
    </source>
</reference>
<dbReference type="EMBL" id="BPRB01000009">
    <property type="protein sequence ID" value="GJE58087.1"/>
    <property type="molecule type" value="Genomic_DNA"/>
</dbReference>
<feature type="compositionally biased region" description="Basic and acidic residues" evidence="1">
    <location>
        <begin position="204"/>
        <end position="214"/>
    </location>
</feature>
<accession>A0ABQ4TVT6</accession>
<keyword evidence="2" id="KW-1133">Transmembrane helix</keyword>
<proteinExistence type="predicted"/>
<organism evidence="3 4">
    <name type="scientific">Methylobacterium trifolii</name>
    <dbReference type="NCBI Taxonomy" id="1003092"/>
    <lineage>
        <taxon>Bacteria</taxon>
        <taxon>Pseudomonadati</taxon>
        <taxon>Pseudomonadota</taxon>
        <taxon>Alphaproteobacteria</taxon>
        <taxon>Hyphomicrobiales</taxon>
        <taxon>Methylobacteriaceae</taxon>
        <taxon>Methylobacterium</taxon>
    </lineage>
</organism>
<evidence type="ECO:0000313" key="4">
    <source>
        <dbReference type="Proteomes" id="UP001055057"/>
    </source>
</evidence>
<feature type="region of interest" description="Disordered" evidence="1">
    <location>
        <begin position="200"/>
        <end position="240"/>
    </location>
</feature>
<dbReference type="RefSeq" id="WP_238180724.1">
    <property type="nucleotide sequence ID" value="NZ_BPRB01000009.1"/>
</dbReference>
<keyword evidence="4" id="KW-1185">Reference proteome</keyword>
<keyword evidence="2" id="KW-0472">Membrane</keyword>
<evidence type="ECO:0000313" key="3">
    <source>
        <dbReference type="EMBL" id="GJE58087.1"/>
    </source>
</evidence>
<reference evidence="3" key="2">
    <citation type="submission" date="2021-08" db="EMBL/GenBank/DDBJ databases">
        <authorList>
            <person name="Tani A."/>
            <person name="Ola A."/>
            <person name="Ogura Y."/>
            <person name="Katsura K."/>
            <person name="Hayashi T."/>
        </authorList>
    </citation>
    <scope>NUCLEOTIDE SEQUENCE</scope>
    <source>
        <strain evidence="3">DSM 23632</strain>
    </source>
</reference>
<feature type="transmembrane region" description="Helical" evidence="2">
    <location>
        <begin position="29"/>
        <end position="52"/>
    </location>
</feature>
<dbReference type="Proteomes" id="UP001055057">
    <property type="component" value="Unassembled WGS sequence"/>
</dbReference>
<evidence type="ECO:0000256" key="2">
    <source>
        <dbReference type="SAM" id="Phobius"/>
    </source>
</evidence>
<keyword evidence="2" id="KW-0812">Transmembrane</keyword>
<feature type="compositionally biased region" description="Low complexity" evidence="1">
    <location>
        <begin position="219"/>
        <end position="234"/>
    </location>
</feature>
<name>A0ABQ4TVT6_9HYPH</name>